<reference evidence="2" key="1">
    <citation type="journal article" date="2019" name="Int. J. Syst. Evol. Microbiol.">
        <title>The Global Catalogue of Microorganisms (GCM) 10K type strain sequencing project: providing services to taxonomists for standard genome sequencing and annotation.</title>
        <authorList>
            <consortium name="The Broad Institute Genomics Platform"/>
            <consortium name="The Broad Institute Genome Sequencing Center for Infectious Disease"/>
            <person name="Wu L."/>
            <person name="Ma J."/>
        </authorList>
    </citation>
    <scope>NUCLEOTIDE SEQUENCE [LARGE SCALE GENOMIC DNA]</scope>
    <source>
        <strain evidence="2">CCUG 49560</strain>
    </source>
</reference>
<dbReference type="EMBL" id="JBHSFN010000052">
    <property type="protein sequence ID" value="MFC4592454.1"/>
    <property type="molecule type" value="Genomic_DNA"/>
</dbReference>
<proteinExistence type="predicted"/>
<dbReference type="InterPro" id="IPR027417">
    <property type="entry name" value="P-loop_NTPase"/>
</dbReference>
<name>A0ABV9EWE3_9ACTN</name>
<evidence type="ECO:0000313" key="2">
    <source>
        <dbReference type="Proteomes" id="UP001595891"/>
    </source>
</evidence>
<dbReference type="RefSeq" id="WP_262845115.1">
    <property type="nucleotide sequence ID" value="NZ_JANZYP010000036.1"/>
</dbReference>
<evidence type="ECO:0008006" key="3">
    <source>
        <dbReference type="Google" id="ProtNLM"/>
    </source>
</evidence>
<organism evidence="1 2">
    <name type="scientific">Sphaerisporangium corydalis</name>
    <dbReference type="NCBI Taxonomy" id="1441875"/>
    <lineage>
        <taxon>Bacteria</taxon>
        <taxon>Bacillati</taxon>
        <taxon>Actinomycetota</taxon>
        <taxon>Actinomycetes</taxon>
        <taxon>Streptosporangiales</taxon>
        <taxon>Streptosporangiaceae</taxon>
        <taxon>Sphaerisporangium</taxon>
    </lineage>
</organism>
<protein>
    <recommendedName>
        <fullName evidence="3">ATP-binding protein</fullName>
    </recommendedName>
</protein>
<gene>
    <name evidence="1" type="ORF">ACFO8L_40655</name>
</gene>
<comment type="caution">
    <text evidence="1">The sequence shown here is derived from an EMBL/GenBank/DDBJ whole genome shotgun (WGS) entry which is preliminary data.</text>
</comment>
<accession>A0ABV9EWE3</accession>
<keyword evidence="2" id="KW-1185">Reference proteome</keyword>
<dbReference type="Proteomes" id="UP001595891">
    <property type="component" value="Unassembled WGS sequence"/>
</dbReference>
<dbReference type="SUPFAM" id="SSF52540">
    <property type="entry name" value="P-loop containing nucleoside triphosphate hydrolases"/>
    <property type="match status" value="1"/>
</dbReference>
<evidence type="ECO:0000313" key="1">
    <source>
        <dbReference type="EMBL" id="MFC4592454.1"/>
    </source>
</evidence>
<sequence length="562" mass="61192">MTSWLGSPVFSLGMIVGEVGAGKTRTAIQLIRKAQHDGWNAELLAGKSSPGRTTGEQLRRLSMLNTPTLIVIDNAELKPVSIVELASNLAYNHGIPVRLLMLARSAGWWWKELQHQLPAAAVSDVQVLGLEHVTNSGHNAIALFAAAVESFDQRINKDSLLVTEPSILSASNDAYFGPESAMTILNLHLRALRWVLAISSPETRDEPEAALLSNELQHISRACRSNGIRMHFTRLETILAAAVLYGASTRAEAEQLMGSMPGLDVDDGLLLTDIIQDFYPSREGDFFSPLGIGALNDRLLTTNVLQNGDALLSPMTKLTRLQQMRALTTLFRLAAEVPKVGEVMAAYLNERTGDIRFELAASAGLAVGQPGVIENVLRRAYPSQSDRIRDVVAATSGSSQGDNVSTGLWHMYVGAFAPEDTGGVDIGPAYDAIELALDDIDKCRSTLEEALATVPTLSNFLEDYLSNLYESSRSLSRLADRINHAEEDPQTIRSLSRKLSLTVEELHPILAETAEVLRRDIRKLSAFQEEGLSQIAAAVRDLAGALDELEQAVPVNREKDED</sequence>